<dbReference type="CDD" id="cd01949">
    <property type="entry name" value="GGDEF"/>
    <property type="match status" value="1"/>
</dbReference>
<dbReference type="PANTHER" id="PTHR45138:SF9">
    <property type="entry name" value="DIGUANYLATE CYCLASE DGCM-RELATED"/>
    <property type="match status" value="1"/>
</dbReference>
<keyword evidence="3" id="KW-0472">Membrane</keyword>
<gene>
    <name evidence="5" type="ORF">GCM10007891_11980</name>
</gene>
<evidence type="ECO:0000256" key="3">
    <source>
        <dbReference type="SAM" id="Phobius"/>
    </source>
</evidence>
<comment type="catalytic activity">
    <reaction evidence="2">
        <text>2 GTP = 3',3'-c-di-GMP + 2 diphosphate</text>
        <dbReference type="Rhea" id="RHEA:24898"/>
        <dbReference type="ChEBI" id="CHEBI:33019"/>
        <dbReference type="ChEBI" id="CHEBI:37565"/>
        <dbReference type="ChEBI" id="CHEBI:58805"/>
        <dbReference type="EC" id="2.7.7.65"/>
    </reaction>
</comment>
<keyword evidence="3" id="KW-1133">Transmembrane helix</keyword>
<dbReference type="EMBL" id="BSND01000004">
    <property type="protein sequence ID" value="GLP99344.1"/>
    <property type="molecule type" value="Genomic_DNA"/>
</dbReference>
<evidence type="ECO:0000313" key="5">
    <source>
        <dbReference type="EMBL" id="GLP99344.1"/>
    </source>
</evidence>
<dbReference type="PROSITE" id="PS50887">
    <property type="entry name" value="GGDEF"/>
    <property type="match status" value="1"/>
</dbReference>
<proteinExistence type="predicted"/>
<accession>A0ABQ5TT57</accession>
<reference evidence="5" key="2">
    <citation type="submission" date="2023-01" db="EMBL/GenBank/DDBJ databases">
        <title>Draft genome sequence of Methylophaga thalassica strain NBRC 102424.</title>
        <authorList>
            <person name="Sun Q."/>
            <person name="Mori K."/>
        </authorList>
    </citation>
    <scope>NUCLEOTIDE SEQUENCE</scope>
    <source>
        <strain evidence="5">NBRC 102424</strain>
    </source>
</reference>
<dbReference type="SMART" id="SM00267">
    <property type="entry name" value="GGDEF"/>
    <property type="match status" value="1"/>
</dbReference>
<dbReference type="InterPro" id="IPR000160">
    <property type="entry name" value="GGDEF_dom"/>
</dbReference>
<dbReference type="InterPro" id="IPR050469">
    <property type="entry name" value="Diguanylate_Cyclase"/>
</dbReference>
<dbReference type="PANTHER" id="PTHR45138">
    <property type="entry name" value="REGULATORY COMPONENTS OF SENSORY TRANSDUCTION SYSTEM"/>
    <property type="match status" value="1"/>
</dbReference>
<keyword evidence="6" id="KW-1185">Reference proteome</keyword>
<dbReference type="Gene3D" id="3.30.70.270">
    <property type="match status" value="1"/>
</dbReference>
<dbReference type="RefSeq" id="WP_284722759.1">
    <property type="nucleotide sequence ID" value="NZ_BSND01000004.1"/>
</dbReference>
<name>A0ABQ5TT57_9GAMM</name>
<dbReference type="Pfam" id="PF00990">
    <property type="entry name" value="GGDEF"/>
    <property type="match status" value="1"/>
</dbReference>
<organism evidence="5 6">
    <name type="scientific">Methylophaga thalassica</name>
    <dbReference type="NCBI Taxonomy" id="40223"/>
    <lineage>
        <taxon>Bacteria</taxon>
        <taxon>Pseudomonadati</taxon>
        <taxon>Pseudomonadota</taxon>
        <taxon>Gammaproteobacteria</taxon>
        <taxon>Thiotrichales</taxon>
        <taxon>Piscirickettsiaceae</taxon>
        <taxon>Methylophaga</taxon>
    </lineage>
</organism>
<evidence type="ECO:0000256" key="1">
    <source>
        <dbReference type="ARBA" id="ARBA00012528"/>
    </source>
</evidence>
<keyword evidence="3" id="KW-0812">Transmembrane</keyword>
<dbReference type="SUPFAM" id="SSF55073">
    <property type="entry name" value="Nucleotide cyclase"/>
    <property type="match status" value="1"/>
</dbReference>
<dbReference type="InterPro" id="IPR029787">
    <property type="entry name" value="Nucleotide_cyclase"/>
</dbReference>
<dbReference type="Proteomes" id="UP001161423">
    <property type="component" value="Unassembled WGS sequence"/>
</dbReference>
<dbReference type="InterPro" id="IPR043128">
    <property type="entry name" value="Rev_trsase/Diguanyl_cyclase"/>
</dbReference>
<feature type="domain" description="GGDEF" evidence="4">
    <location>
        <begin position="329"/>
        <end position="456"/>
    </location>
</feature>
<comment type="caution">
    <text evidence="5">The sequence shown here is derived from an EMBL/GenBank/DDBJ whole genome shotgun (WGS) entry which is preliminary data.</text>
</comment>
<evidence type="ECO:0000256" key="2">
    <source>
        <dbReference type="ARBA" id="ARBA00034247"/>
    </source>
</evidence>
<protein>
    <recommendedName>
        <fullName evidence="1">diguanylate cyclase</fullName>
        <ecNumber evidence="1">2.7.7.65</ecNumber>
    </recommendedName>
</protein>
<feature type="transmembrane region" description="Helical" evidence="3">
    <location>
        <begin position="12"/>
        <end position="33"/>
    </location>
</feature>
<dbReference type="NCBIfam" id="TIGR00254">
    <property type="entry name" value="GGDEF"/>
    <property type="match status" value="1"/>
</dbReference>
<feature type="transmembrane region" description="Helical" evidence="3">
    <location>
        <begin position="203"/>
        <end position="222"/>
    </location>
</feature>
<evidence type="ECO:0000313" key="6">
    <source>
        <dbReference type="Proteomes" id="UP001161423"/>
    </source>
</evidence>
<evidence type="ECO:0000259" key="4">
    <source>
        <dbReference type="PROSITE" id="PS50887"/>
    </source>
</evidence>
<dbReference type="EC" id="2.7.7.65" evidence="1"/>
<reference evidence="5" key="1">
    <citation type="journal article" date="2014" name="Int. J. Syst. Evol. Microbiol.">
        <title>Complete genome of a new Firmicutes species belonging to the dominant human colonic microbiota ('Ruminococcus bicirculans') reveals two chromosomes and a selective capacity to utilize plant glucans.</title>
        <authorList>
            <consortium name="NISC Comparative Sequencing Program"/>
            <person name="Wegmann U."/>
            <person name="Louis P."/>
            <person name="Goesmann A."/>
            <person name="Henrissat B."/>
            <person name="Duncan S.H."/>
            <person name="Flint H.J."/>
        </authorList>
    </citation>
    <scope>NUCLEOTIDE SEQUENCE</scope>
    <source>
        <strain evidence="5">NBRC 102424</strain>
    </source>
</reference>
<sequence>MLRWVNSSISRKIGGLSIILLSFLIIMIIYSMIGLQQIRSEMIELAEVDTPLTEVVSEIELLQLRQHILIELFRQTNHKPSNNNINPADIHQQLESYNQHLSEQMYKASAIIESGIEKGRIRFKQEQHQLLLTSMNKLHQVRLAFENSFMASIQAMLTGESINWEHLEQQDQQLDDELGKLLNHLNALTVSTAIYTEKHESNFMIMTSILGVCAFIIGLYLTQYTIQYFRQRITQTRDTIHLFRNAIEHREVIDFEVDNNIADERDELSQFEHELKLLLKQFSHEIISRDEIEKQLIELATLDKLTGAYNRHKWDEQLKMQLNLASRGAKLSLLLIDADHFKKVNDQYGHEVGDAVLIKLVELLKNRLRETDTIFRIGGEEFAVLVKQTEHEQALEIAKLLQTKIDTYRDASLPHFTVSIGITSYQAGDTTTDFFNRADNALYLAKANGRNRVEVI</sequence>